<proteinExistence type="predicted"/>
<dbReference type="HOGENOM" id="CLU_3351062_0_0_1"/>
<dbReference type="EMBL" id="CR382137">
    <property type="protein sequence ID" value="CAR65794.1"/>
    <property type="molecule type" value="Genomic_DNA"/>
</dbReference>
<evidence type="ECO:0000313" key="1">
    <source>
        <dbReference type="EMBL" id="CAR65794.1"/>
    </source>
</evidence>
<organism evidence="1 2">
    <name type="scientific">Debaryomyces hansenii (strain ATCC 36239 / CBS 767 / BCRC 21394 / JCM 1990 / NBRC 0083 / IGC 2968)</name>
    <name type="common">Yeast</name>
    <name type="synonym">Torulaspora hansenii</name>
    <dbReference type="NCBI Taxonomy" id="284592"/>
    <lineage>
        <taxon>Eukaryota</taxon>
        <taxon>Fungi</taxon>
        <taxon>Dikarya</taxon>
        <taxon>Ascomycota</taxon>
        <taxon>Saccharomycotina</taxon>
        <taxon>Pichiomycetes</taxon>
        <taxon>Debaryomycetaceae</taxon>
        <taxon>Debaryomyces</taxon>
    </lineage>
</organism>
<reference evidence="1 2" key="1">
    <citation type="journal article" date="2004" name="Nature">
        <title>Genome evolution in yeasts.</title>
        <authorList>
            <consortium name="Genolevures"/>
            <person name="Dujon B."/>
            <person name="Sherman D."/>
            <person name="Fischer G."/>
            <person name="Durrens P."/>
            <person name="Casaregola S."/>
            <person name="Lafontaine I."/>
            <person name="de Montigny J."/>
            <person name="Marck C."/>
            <person name="Neuveglise C."/>
            <person name="Talla E."/>
            <person name="Goffard N."/>
            <person name="Frangeul L."/>
            <person name="Aigle M."/>
            <person name="Anthouard V."/>
            <person name="Babour A."/>
            <person name="Barbe V."/>
            <person name="Barnay S."/>
            <person name="Blanchin S."/>
            <person name="Beckerich J.M."/>
            <person name="Beyne E."/>
            <person name="Bleykasten C."/>
            <person name="Boisrame A."/>
            <person name="Boyer J."/>
            <person name="Cattolico L."/>
            <person name="Confanioleri F."/>
            <person name="de Daruvar A."/>
            <person name="Despons L."/>
            <person name="Fabre E."/>
            <person name="Fairhead C."/>
            <person name="Ferry-Dumazet H."/>
            <person name="Groppi A."/>
            <person name="Hantraye F."/>
            <person name="Hennequin C."/>
            <person name="Jauniaux N."/>
            <person name="Joyet P."/>
            <person name="Kachouri R."/>
            <person name="Kerrest A."/>
            <person name="Koszul R."/>
            <person name="Lemaire M."/>
            <person name="Lesur I."/>
            <person name="Ma L."/>
            <person name="Muller H."/>
            <person name="Nicaud J.M."/>
            <person name="Nikolski M."/>
            <person name="Oztas S."/>
            <person name="Ozier-Kalogeropoulos O."/>
            <person name="Pellenz S."/>
            <person name="Potier S."/>
            <person name="Richard G.F."/>
            <person name="Straub M.L."/>
            <person name="Suleau A."/>
            <person name="Swennene D."/>
            <person name="Tekaia F."/>
            <person name="Wesolowski-Louvel M."/>
            <person name="Westhof E."/>
            <person name="Wirth B."/>
            <person name="Zeniou-Meyer M."/>
            <person name="Zivanovic I."/>
            <person name="Bolotin-Fukuhara M."/>
            <person name="Thierry A."/>
            <person name="Bouchier C."/>
            <person name="Caudron B."/>
            <person name="Scarpelli C."/>
            <person name="Gaillardin C."/>
            <person name="Weissenbach J."/>
            <person name="Wincker P."/>
            <person name="Souciet J.L."/>
        </authorList>
    </citation>
    <scope>NUCLEOTIDE SEQUENCE [LARGE SCALE GENOMIC DNA]</scope>
    <source>
        <strain evidence="2">ATCC 36239 / CBS 767 / BCRC 21394 / JCM 1990 / NBRC 0083 / IGC 2968</strain>
    </source>
</reference>
<dbReference type="VEuPathDB" id="FungiDB:DEHA2E09394g"/>
<protein>
    <submittedName>
        <fullName evidence="1">DEHA2E09394p</fullName>
    </submittedName>
</protein>
<dbReference type="KEGG" id="dha:DEHA2E09394g"/>
<sequence length="37" mass="4360">MQQQYKIVDPALFHPCIGSYTKYHKLINIDPVKLSNR</sequence>
<dbReference type="Proteomes" id="UP000000599">
    <property type="component" value="Chromosome E"/>
</dbReference>
<name>B5RTY2_DEBHA</name>
<dbReference type="AlphaFoldDB" id="B5RTY2"/>
<evidence type="ECO:0000313" key="2">
    <source>
        <dbReference type="Proteomes" id="UP000000599"/>
    </source>
</evidence>
<accession>B5RTY2</accession>
<dbReference type="InParanoid" id="B5RTY2"/>
<keyword evidence="2" id="KW-1185">Reference proteome</keyword>
<gene>
    <name evidence="1" type="ordered locus">DEHA2E09394g</name>
</gene>
<dbReference type="RefSeq" id="XP_002770451.1">
    <property type="nucleotide sequence ID" value="XM_002770405.1"/>
</dbReference>
<dbReference type="GeneID" id="8998712"/>